<keyword evidence="2" id="KW-0812">Transmembrane</keyword>
<dbReference type="RefSeq" id="WP_277862606.1">
    <property type="nucleotide sequence ID" value="NZ_JARRAG010000002.1"/>
</dbReference>
<evidence type="ECO:0000313" key="3">
    <source>
        <dbReference type="EMBL" id="MDG3006306.1"/>
    </source>
</evidence>
<evidence type="ECO:0000313" key="4">
    <source>
        <dbReference type="Proteomes" id="UP001216907"/>
    </source>
</evidence>
<evidence type="ECO:0000256" key="1">
    <source>
        <dbReference type="SAM" id="MobiDB-lite"/>
    </source>
</evidence>
<keyword evidence="2" id="KW-0472">Membrane</keyword>
<protein>
    <recommendedName>
        <fullName evidence="5">Transmembrane protein</fullName>
    </recommendedName>
</protein>
<gene>
    <name evidence="3" type="ORF">PZE19_21255</name>
</gene>
<reference evidence="3 4" key="1">
    <citation type="submission" date="2023-03" db="EMBL/GenBank/DDBJ databases">
        <title>Paludisphaera mucosa sp. nov. a novel planctomycete from northern fen.</title>
        <authorList>
            <person name="Ivanova A."/>
        </authorList>
    </citation>
    <scope>NUCLEOTIDE SEQUENCE [LARGE SCALE GENOMIC DNA]</scope>
    <source>
        <strain evidence="3 4">Pla2</strain>
    </source>
</reference>
<feature type="region of interest" description="Disordered" evidence="1">
    <location>
        <begin position="234"/>
        <end position="253"/>
    </location>
</feature>
<dbReference type="Proteomes" id="UP001216907">
    <property type="component" value="Unassembled WGS sequence"/>
</dbReference>
<sequence>MIDPRIDYLKTYRLCRLGFFLLAAGLIPACFLEICWFVGMLGDLRFLFFWIERSGLARLVATLTPWATLAGASVLWGVWDVRSWHRRAGLLMTMCLVDVACWFLDQGDPQMHGEHAWFRLQLGAALGWAEFALLASLSGDMLAHLGVEQAEESANSTRSLAATGAVVWLLLFCETADLQGGWPLQRNPRVSPSAQLLWMGKELIQTICLIQVTALVVAAVRRLNGELRRIADEEQVAPDGSGQNLAGAADPFAGPEFQADARASR</sequence>
<dbReference type="EMBL" id="JARRAG010000002">
    <property type="protein sequence ID" value="MDG3006306.1"/>
    <property type="molecule type" value="Genomic_DNA"/>
</dbReference>
<evidence type="ECO:0008006" key="5">
    <source>
        <dbReference type="Google" id="ProtNLM"/>
    </source>
</evidence>
<feature type="transmembrane region" description="Helical" evidence="2">
    <location>
        <begin position="59"/>
        <end position="79"/>
    </location>
</feature>
<accession>A0ABT6FFF8</accession>
<evidence type="ECO:0000256" key="2">
    <source>
        <dbReference type="SAM" id="Phobius"/>
    </source>
</evidence>
<feature type="transmembrane region" description="Helical" evidence="2">
    <location>
        <begin position="20"/>
        <end position="39"/>
    </location>
</feature>
<name>A0ABT6FFF8_9BACT</name>
<comment type="caution">
    <text evidence="3">The sequence shown here is derived from an EMBL/GenBank/DDBJ whole genome shotgun (WGS) entry which is preliminary data.</text>
</comment>
<organism evidence="3 4">
    <name type="scientific">Paludisphaera mucosa</name>
    <dbReference type="NCBI Taxonomy" id="3030827"/>
    <lineage>
        <taxon>Bacteria</taxon>
        <taxon>Pseudomonadati</taxon>
        <taxon>Planctomycetota</taxon>
        <taxon>Planctomycetia</taxon>
        <taxon>Isosphaerales</taxon>
        <taxon>Isosphaeraceae</taxon>
        <taxon>Paludisphaera</taxon>
    </lineage>
</organism>
<keyword evidence="4" id="KW-1185">Reference proteome</keyword>
<keyword evidence="2" id="KW-1133">Transmembrane helix</keyword>
<proteinExistence type="predicted"/>